<dbReference type="PROSITE" id="PS00201">
    <property type="entry name" value="FLAVODOXIN"/>
    <property type="match status" value="1"/>
</dbReference>
<proteinExistence type="predicted"/>
<protein>
    <recommendedName>
        <fullName evidence="1">Flavodoxin-like domain-containing protein</fullName>
    </recommendedName>
</protein>
<evidence type="ECO:0000313" key="3">
    <source>
        <dbReference type="Proteomes" id="UP000282574"/>
    </source>
</evidence>
<dbReference type="RefSeq" id="WP_051033266.1">
    <property type="nucleotide sequence ID" value="NZ_JAVKZF010000001.1"/>
</dbReference>
<evidence type="ECO:0000313" key="2">
    <source>
        <dbReference type="EMBL" id="RUT10431.1"/>
    </source>
</evidence>
<dbReference type="Gene3D" id="3.40.50.360">
    <property type="match status" value="1"/>
</dbReference>
<sequence>MMKILVVYYSMYGHTLKLAQAVAEGASKIPGAEVMLRRVQEFEAVDQIIDQDATSRSGI</sequence>
<feature type="domain" description="Flavodoxin-like" evidence="1">
    <location>
        <begin position="4"/>
        <end position="59"/>
    </location>
</feature>
<evidence type="ECO:0000259" key="1">
    <source>
        <dbReference type="PROSITE" id="PS50902"/>
    </source>
</evidence>
<dbReference type="InterPro" id="IPR008254">
    <property type="entry name" value="Flavodoxin/NO_synth"/>
</dbReference>
<dbReference type="GO" id="GO:0010181">
    <property type="term" value="F:FMN binding"/>
    <property type="evidence" value="ECO:0007669"/>
    <property type="project" value="InterPro"/>
</dbReference>
<dbReference type="InterPro" id="IPR001226">
    <property type="entry name" value="Flavodoxin_CS"/>
</dbReference>
<accession>A0AB37UGK0</accession>
<dbReference type="Proteomes" id="UP000282574">
    <property type="component" value="Unassembled WGS sequence"/>
</dbReference>
<dbReference type="AlphaFoldDB" id="A0AB37UGK0"/>
<comment type="caution">
    <text evidence="2">The sequence shown here is derived from an EMBL/GenBank/DDBJ whole genome shotgun (WGS) entry which is preliminary data.</text>
</comment>
<dbReference type="EMBL" id="RSCK01000043">
    <property type="protein sequence ID" value="RUT10431.1"/>
    <property type="molecule type" value="Genomic_DNA"/>
</dbReference>
<dbReference type="Pfam" id="PF00258">
    <property type="entry name" value="Flavodoxin_1"/>
    <property type="match status" value="1"/>
</dbReference>
<gene>
    <name evidence="2" type="ORF">DSM107010_43190</name>
</gene>
<keyword evidence="3" id="KW-1185">Reference proteome</keyword>
<name>A0AB37UGK0_9CYAN</name>
<organism evidence="2 3">
    <name type="scientific">Chroococcidiopsis cubana SAG 39.79</name>
    <dbReference type="NCBI Taxonomy" id="388085"/>
    <lineage>
        <taxon>Bacteria</taxon>
        <taxon>Bacillati</taxon>
        <taxon>Cyanobacteriota</taxon>
        <taxon>Cyanophyceae</taxon>
        <taxon>Chroococcidiopsidales</taxon>
        <taxon>Chroococcidiopsidaceae</taxon>
        <taxon>Chroococcidiopsis</taxon>
    </lineage>
</organism>
<reference evidence="2 3" key="1">
    <citation type="journal article" date="2019" name="Genome Biol. Evol.">
        <title>Day and night: Metabolic profiles and evolutionary relationships of six axenic non-marine cyanobacteria.</title>
        <authorList>
            <person name="Will S.E."/>
            <person name="Henke P."/>
            <person name="Boedeker C."/>
            <person name="Huang S."/>
            <person name="Brinkmann H."/>
            <person name="Rohde M."/>
            <person name="Jarek M."/>
            <person name="Friedl T."/>
            <person name="Seufert S."/>
            <person name="Schumacher M."/>
            <person name="Overmann J."/>
            <person name="Neumann-Schaal M."/>
            <person name="Petersen J."/>
        </authorList>
    </citation>
    <scope>NUCLEOTIDE SEQUENCE [LARGE SCALE GENOMIC DNA]</scope>
    <source>
        <strain evidence="2 3">SAG 39.79</strain>
    </source>
</reference>
<dbReference type="InterPro" id="IPR029039">
    <property type="entry name" value="Flavoprotein-like_sf"/>
</dbReference>
<dbReference type="GO" id="GO:0009055">
    <property type="term" value="F:electron transfer activity"/>
    <property type="evidence" value="ECO:0007669"/>
    <property type="project" value="InterPro"/>
</dbReference>
<dbReference type="PROSITE" id="PS50902">
    <property type="entry name" value="FLAVODOXIN_LIKE"/>
    <property type="match status" value="1"/>
</dbReference>
<dbReference type="SUPFAM" id="SSF52218">
    <property type="entry name" value="Flavoproteins"/>
    <property type="match status" value="1"/>
</dbReference>